<dbReference type="RefSeq" id="WP_200352431.1">
    <property type="nucleotide sequence ID" value="NZ_BAABHZ010000001.1"/>
</dbReference>
<evidence type="ECO:0000313" key="2">
    <source>
        <dbReference type="Proteomes" id="UP000600139"/>
    </source>
</evidence>
<organism evidence="1 2">
    <name type="scientific">Luteolibacter yonseiensis</name>
    <dbReference type="NCBI Taxonomy" id="1144680"/>
    <lineage>
        <taxon>Bacteria</taxon>
        <taxon>Pseudomonadati</taxon>
        <taxon>Verrucomicrobiota</taxon>
        <taxon>Verrucomicrobiia</taxon>
        <taxon>Verrucomicrobiales</taxon>
        <taxon>Verrucomicrobiaceae</taxon>
        <taxon>Luteolibacter</taxon>
    </lineage>
</organism>
<evidence type="ECO:0000313" key="1">
    <source>
        <dbReference type="EMBL" id="MBK1817491.1"/>
    </source>
</evidence>
<dbReference type="AlphaFoldDB" id="A0A934VCZ4"/>
<accession>A0A934VCZ4</accession>
<name>A0A934VCZ4_9BACT</name>
<keyword evidence="2" id="KW-1185">Reference proteome</keyword>
<reference evidence="1" key="1">
    <citation type="submission" date="2021-01" db="EMBL/GenBank/DDBJ databases">
        <title>Modified the classification status of verrucomicrobia.</title>
        <authorList>
            <person name="Feng X."/>
        </authorList>
    </citation>
    <scope>NUCLEOTIDE SEQUENCE</scope>
    <source>
        <strain evidence="1">JCM 18052</strain>
    </source>
</reference>
<protein>
    <submittedName>
        <fullName evidence="1">Uncharacterized protein</fullName>
    </submittedName>
</protein>
<sequence>MIQLSTKRTNVTANEEYALPWAKADTDQLIEWDITGGSATVEIGVIGLTSAFRKLLPLDGVAPVFAASGGSCVVETPASGQVCVKVTSASSLAMVVSQTVKPRRK</sequence>
<dbReference type="EMBL" id="JAENIK010000012">
    <property type="protein sequence ID" value="MBK1817491.1"/>
    <property type="molecule type" value="Genomic_DNA"/>
</dbReference>
<dbReference type="Proteomes" id="UP000600139">
    <property type="component" value="Unassembled WGS sequence"/>
</dbReference>
<gene>
    <name evidence="1" type="ORF">JIN84_17860</name>
</gene>
<comment type="caution">
    <text evidence="1">The sequence shown here is derived from an EMBL/GenBank/DDBJ whole genome shotgun (WGS) entry which is preliminary data.</text>
</comment>
<proteinExistence type="predicted"/>